<sequence>MARADSFETVRHDFGSFGWYESYRCKQNVVGADAGNAYATAASDTGFNIVTNNCLEHVRTILLAYQPQIIARTNFRTVPNDWYDHLRDEGFADPVPVQTQ</sequence>
<name>A0ABT5G0J0_9ACTN</name>
<proteinExistence type="predicted"/>
<comment type="caution">
    <text evidence="1">The sequence shown here is derived from an EMBL/GenBank/DDBJ whole genome shotgun (WGS) entry which is preliminary data.</text>
</comment>
<evidence type="ECO:0000313" key="1">
    <source>
        <dbReference type="EMBL" id="MDC2958216.1"/>
    </source>
</evidence>
<protein>
    <submittedName>
        <fullName evidence="1">Uncharacterized protein</fullName>
    </submittedName>
</protein>
<evidence type="ECO:0000313" key="2">
    <source>
        <dbReference type="Proteomes" id="UP001221328"/>
    </source>
</evidence>
<accession>A0ABT5G0J0</accession>
<keyword evidence="2" id="KW-1185">Reference proteome</keyword>
<dbReference type="Proteomes" id="UP001221328">
    <property type="component" value="Unassembled WGS sequence"/>
</dbReference>
<dbReference type="EMBL" id="JAQOSK010000011">
    <property type="protein sequence ID" value="MDC2958216.1"/>
    <property type="molecule type" value="Genomic_DNA"/>
</dbReference>
<organism evidence="1 2">
    <name type="scientific">Streptomyces gilvifuscus</name>
    <dbReference type="NCBI Taxonomy" id="1550617"/>
    <lineage>
        <taxon>Bacteria</taxon>
        <taxon>Bacillati</taxon>
        <taxon>Actinomycetota</taxon>
        <taxon>Actinomycetes</taxon>
        <taxon>Kitasatosporales</taxon>
        <taxon>Streptomycetaceae</taxon>
        <taxon>Streptomyces</taxon>
    </lineage>
</organism>
<gene>
    <name evidence="1" type="ORF">PO587_27625</name>
</gene>
<dbReference type="RefSeq" id="WP_272177110.1">
    <property type="nucleotide sequence ID" value="NZ_JAQOSK010000011.1"/>
</dbReference>
<reference evidence="1 2" key="1">
    <citation type="journal article" date="2015" name="Int. J. Syst. Evol. Microbiol.">
        <title>Streptomyces gilvifuscus sp. nov., an actinomycete that produces antibacterial compounds isolated from soil.</title>
        <authorList>
            <person name="Nguyen T.M."/>
            <person name="Kim J."/>
        </authorList>
    </citation>
    <scope>NUCLEOTIDE SEQUENCE [LARGE SCALE GENOMIC DNA]</scope>
    <source>
        <strain evidence="1 2">T113</strain>
    </source>
</reference>